<evidence type="ECO:0000313" key="2">
    <source>
        <dbReference type="EMBL" id="KAF4626032.1"/>
    </source>
</evidence>
<proteinExistence type="predicted"/>
<keyword evidence="3" id="KW-1185">Reference proteome</keyword>
<comment type="caution">
    <text evidence="2">The sequence shown here is derived from an EMBL/GenBank/DDBJ whole genome shotgun (WGS) entry which is preliminary data.</text>
</comment>
<dbReference type="AlphaFoldDB" id="A0A8H4RD65"/>
<feature type="region of interest" description="Disordered" evidence="1">
    <location>
        <begin position="199"/>
        <end position="224"/>
    </location>
</feature>
<dbReference type="Proteomes" id="UP000566819">
    <property type="component" value="Unassembled WGS sequence"/>
</dbReference>
<feature type="compositionally biased region" description="Basic and acidic residues" evidence="1">
    <location>
        <begin position="199"/>
        <end position="214"/>
    </location>
</feature>
<sequence length="485" mass="55832">MTVRAIKIGKDGRVVRMTSRAGDFEFQYSYCKGFRVLNYKFEPHVCYRAQRPIKYWKAQLAFRGLDHSGSDIECLKQRLGTADTRFMDLKVVRVRNELEREWKRVQNLRRYIMPNHEMWDLAVQKPKALLKYIFFDENGNDWGAEPVALIDAGEDARRELFIAAGDLYMRKTVSNDLVIGSGKNKLGKEMYKKLNKMAENEKRAKGEKEMDPCRKSTTTTTTAATATQPEMVEDEDCVIVGSRTLREEIPDSEDEGDKIIYYEDGPRKSIEKATKNGHSSLPNHNARIQRLSPVLEIQMRDVDDDSCSDVGCSIYSDEWDITGVWKLESSQLAHMFEPSPLSMEIFTKFHRGGRETFGRFNFGKFDGIFRFTKTRRPEGHHKRVPYTEDKDEFLLKVTDNPSTKNPTRCFRWRGQESKPRVLEQDADGNLYTMTFSEGGKKMSGTWGTLHPIPGNVSFSGVKVAEGDPFETCNIGREWKRRKATV</sequence>
<evidence type="ECO:0000313" key="3">
    <source>
        <dbReference type="Proteomes" id="UP000566819"/>
    </source>
</evidence>
<accession>A0A8H4RD65</accession>
<reference evidence="2 3" key="1">
    <citation type="submission" date="2020-03" db="EMBL/GenBank/DDBJ databases">
        <title>Draft Genome Sequence of Cudoniella acicularis.</title>
        <authorList>
            <person name="Buettner E."/>
            <person name="Kellner H."/>
        </authorList>
    </citation>
    <scope>NUCLEOTIDE SEQUENCE [LARGE SCALE GENOMIC DNA]</scope>
    <source>
        <strain evidence="2 3">DSM 108380</strain>
    </source>
</reference>
<name>A0A8H4RD65_9HELO</name>
<evidence type="ECO:0000256" key="1">
    <source>
        <dbReference type="SAM" id="MobiDB-lite"/>
    </source>
</evidence>
<dbReference type="EMBL" id="JAAMPI010001241">
    <property type="protein sequence ID" value="KAF4626032.1"/>
    <property type="molecule type" value="Genomic_DNA"/>
</dbReference>
<dbReference type="OrthoDB" id="3559279at2759"/>
<gene>
    <name evidence="2" type="ORF">G7Y89_g12133</name>
</gene>
<protein>
    <submittedName>
        <fullName evidence="2">Uncharacterized protein</fullName>
    </submittedName>
</protein>
<organism evidence="2 3">
    <name type="scientific">Cudoniella acicularis</name>
    <dbReference type="NCBI Taxonomy" id="354080"/>
    <lineage>
        <taxon>Eukaryota</taxon>
        <taxon>Fungi</taxon>
        <taxon>Dikarya</taxon>
        <taxon>Ascomycota</taxon>
        <taxon>Pezizomycotina</taxon>
        <taxon>Leotiomycetes</taxon>
        <taxon>Helotiales</taxon>
        <taxon>Tricladiaceae</taxon>
        <taxon>Cudoniella</taxon>
    </lineage>
</organism>